<reference evidence="4" key="1">
    <citation type="journal article" date="2006" name="PLoS Biol.">
        <title>Macronuclear genome sequence of the ciliate Tetrahymena thermophila, a model eukaryote.</title>
        <authorList>
            <person name="Eisen J.A."/>
            <person name="Coyne R.S."/>
            <person name="Wu M."/>
            <person name="Wu D."/>
            <person name="Thiagarajan M."/>
            <person name="Wortman J.R."/>
            <person name="Badger J.H."/>
            <person name="Ren Q."/>
            <person name="Amedeo P."/>
            <person name="Jones K.M."/>
            <person name="Tallon L.J."/>
            <person name="Delcher A.L."/>
            <person name="Salzberg S.L."/>
            <person name="Silva J.C."/>
            <person name="Haas B.J."/>
            <person name="Majoros W.H."/>
            <person name="Farzad M."/>
            <person name="Carlton J.M."/>
            <person name="Smith R.K. Jr."/>
            <person name="Garg J."/>
            <person name="Pearlman R.E."/>
            <person name="Karrer K.M."/>
            <person name="Sun L."/>
            <person name="Manning G."/>
            <person name="Elde N.C."/>
            <person name="Turkewitz A.P."/>
            <person name="Asai D.J."/>
            <person name="Wilkes D.E."/>
            <person name="Wang Y."/>
            <person name="Cai H."/>
            <person name="Collins K."/>
            <person name="Stewart B.A."/>
            <person name="Lee S.R."/>
            <person name="Wilamowska K."/>
            <person name="Weinberg Z."/>
            <person name="Ruzzo W.L."/>
            <person name="Wloga D."/>
            <person name="Gaertig J."/>
            <person name="Frankel J."/>
            <person name="Tsao C.-C."/>
            <person name="Gorovsky M.A."/>
            <person name="Keeling P.J."/>
            <person name="Waller R.F."/>
            <person name="Patron N.J."/>
            <person name="Cherry J.M."/>
            <person name="Stover N.A."/>
            <person name="Krieger C.J."/>
            <person name="del Toro C."/>
            <person name="Ryder H.F."/>
            <person name="Williamson S.C."/>
            <person name="Barbeau R.A."/>
            <person name="Hamilton E.P."/>
            <person name="Orias E."/>
        </authorList>
    </citation>
    <scope>NUCLEOTIDE SEQUENCE [LARGE SCALE GENOMIC DNA]</scope>
    <source>
        <strain evidence="4">SB210</strain>
    </source>
</reference>
<protein>
    <submittedName>
        <fullName evidence="3">Pre-rRNA processing protein, putative</fullName>
    </submittedName>
</protein>
<dbReference type="SUPFAM" id="SSF48371">
    <property type="entry name" value="ARM repeat"/>
    <property type="match status" value="1"/>
</dbReference>
<dbReference type="OrthoDB" id="2192888at2759"/>
<dbReference type="AlphaFoldDB" id="I7MFK0"/>
<dbReference type="EMBL" id="GG662440">
    <property type="protein sequence ID" value="EAR84016.2"/>
    <property type="molecule type" value="Genomic_DNA"/>
</dbReference>
<gene>
    <name evidence="3" type="ORF">TTHERM_00760630</name>
</gene>
<dbReference type="PANTHER" id="PTHR48287:SF1">
    <property type="entry name" value="ARM REPEAT SUPERFAMILY PROTEIN"/>
    <property type="match status" value="1"/>
</dbReference>
<dbReference type="KEGG" id="tet:TTHERM_00760630"/>
<sequence length="1164" mass="134446">MEQENTFTQLYSFTQSKDSDLYKNAKIVLDSIKEALQKKGMFEDKTISTALFASLFQLLQQDINANNIQSEEPKLLLFNQLLTKVNMAIVIKFYEQIREMIFKVLEQQSRTQLTQKFAIAILVELLQTQQQIDQNNVALVKLIENIINEQVAARKQAWKGLNTLLSQKITSKFMIGTAVTKFVLDILQNSQDDQICIIITQFLSNSIQNLPINNVNDISFALLKRLQLTTDQNLEVLIYLQFENIMKLRQLSFDNCETLIKEFIDNQPSLHSDQKVVMSYSQCLIQTLILMHEQNIHAAKKYIPTVISVLQEIILSVDVKLATFGQKQMETLIIAVIGEYLWKKHKTGGFLNEFDFTEIDNLGVESSTADNTFEKIISMLQHMLSNRFDNRQIQVHGVLGVFFQKIDQDCMTDIDGIVKELVENRVNRHASSFEKCMAKLISKIGAGLIVKRFPLQIAGLNPLAEDFEDKSSLWMIPMFLKYTKNQSIEDFLEHIVPHISTIKNGMDITSQKMNAQELVMFNVFLQLWECFSRFHIVSGEKGFTALNLILDNLDPELKDSNPHFGSILRGLEYSFKFISHAKNVPADTIVRAQKLIKSMHTLLIPGKPISKQILAVIQQAAFIAPKEYLNSAFAHNIKRLVTTSTEEKTRVKLNNSVKTFDMILAVSQSMDFKNDRWDMAMKFIKCFLDDQTVLQKKAYKFLSNIVSKVHYTFLPQVSEILKNKQATQSSARPIRLQVITQIWQLNKFDSEESQVDQIGEFIQTFLPELIVGLRESNIRSRKASQELFKKIAQKMLNLNMLNDFISMISAGLGASSSLMKADSIVSIAYLLEKFGKNVDTAFIKEVNSIILLLLKEQNKEIFKAVLVYLKKYMRIISKAELKTELPDIFNNIFESEQVIRDKHRSLIKQIVSRLIRKFTRTVVEDYVPEAHKRIVRGILKEERYQKNKKIRERIERKKLAAQVKYKETDFDVQQRMESENLAKQKEEKNLLLKFDQDQQQFHFVPNTGLKKLKERLNEENERKEVEYIKGKIIVREAIEDMTGKKRRREDKYATYDSIIQEERDINDNEKTITSRKLTQKRTDNKNNLVHNIKESGDTFKAKGETGGDVVRKGKPDPYAFIQLNPKALNKRHQKRASKAFDVIMNKKEDGALKGLKTSNKKVKQ</sequence>
<feature type="domain" description="RRP12 HEAT" evidence="2">
    <location>
        <begin position="367"/>
        <end position="534"/>
    </location>
</feature>
<dbReference type="InParanoid" id="I7MFK0"/>
<organism evidence="3 4">
    <name type="scientific">Tetrahymena thermophila (strain SB210)</name>
    <dbReference type="NCBI Taxonomy" id="312017"/>
    <lineage>
        <taxon>Eukaryota</taxon>
        <taxon>Sar</taxon>
        <taxon>Alveolata</taxon>
        <taxon>Ciliophora</taxon>
        <taxon>Intramacronucleata</taxon>
        <taxon>Oligohymenophorea</taxon>
        <taxon>Hymenostomatida</taxon>
        <taxon>Tetrahymenina</taxon>
        <taxon>Tetrahymenidae</taxon>
        <taxon>Tetrahymena</taxon>
    </lineage>
</organism>
<dbReference type="RefSeq" id="XP_001031679.2">
    <property type="nucleotide sequence ID" value="XM_001031679.2"/>
</dbReference>
<dbReference type="InterPro" id="IPR052087">
    <property type="entry name" value="RRP12"/>
</dbReference>
<dbReference type="Pfam" id="PF08161">
    <property type="entry name" value="RRP12_HEAT"/>
    <property type="match status" value="1"/>
</dbReference>
<dbReference type="STRING" id="312017.I7MFK0"/>
<dbReference type="eggNOG" id="KOG1248">
    <property type="taxonomic scope" value="Eukaryota"/>
</dbReference>
<accession>I7MFK0</accession>
<proteinExistence type="inferred from homology"/>
<evidence type="ECO:0000256" key="1">
    <source>
        <dbReference type="ARBA" id="ARBA00007690"/>
    </source>
</evidence>
<dbReference type="InterPro" id="IPR012978">
    <property type="entry name" value="HEAT_RRP12"/>
</dbReference>
<dbReference type="GO" id="GO:0005634">
    <property type="term" value="C:nucleus"/>
    <property type="evidence" value="ECO:0007669"/>
    <property type="project" value="UniProtKB-SubCell"/>
</dbReference>
<dbReference type="Gene3D" id="1.25.10.10">
    <property type="entry name" value="Leucine-rich Repeat Variant"/>
    <property type="match status" value="1"/>
</dbReference>
<evidence type="ECO:0000313" key="3">
    <source>
        <dbReference type="EMBL" id="EAR84016.2"/>
    </source>
</evidence>
<evidence type="ECO:0000313" key="4">
    <source>
        <dbReference type="Proteomes" id="UP000009168"/>
    </source>
</evidence>
<dbReference type="PANTHER" id="PTHR48287">
    <property type="entry name" value="ARM REPEAT SUPERFAMILY PROTEIN"/>
    <property type="match status" value="1"/>
</dbReference>
<keyword evidence="4" id="KW-1185">Reference proteome</keyword>
<evidence type="ECO:0000259" key="2">
    <source>
        <dbReference type="Pfam" id="PF08161"/>
    </source>
</evidence>
<dbReference type="InterPro" id="IPR011989">
    <property type="entry name" value="ARM-like"/>
</dbReference>
<dbReference type="GeneID" id="7839878"/>
<name>I7MFK0_TETTS</name>
<comment type="similarity">
    <text evidence="1">Belongs to the RRP12 family.</text>
</comment>
<dbReference type="Proteomes" id="UP000009168">
    <property type="component" value="Unassembled WGS sequence"/>
</dbReference>
<dbReference type="InterPro" id="IPR016024">
    <property type="entry name" value="ARM-type_fold"/>
</dbReference>